<accession>A0AAW1JXJ0</accession>
<dbReference type="Proteomes" id="UP001458880">
    <property type="component" value="Unassembled WGS sequence"/>
</dbReference>
<dbReference type="AlphaFoldDB" id="A0AAW1JXJ0"/>
<evidence type="ECO:0000313" key="2">
    <source>
        <dbReference type="EMBL" id="KAK9709898.1"/>
    </source>
</evidence>
<reference evidence="2 3" key="1">
    <citation type="journal article" date="2024" name="BMC Genomics">
        <title>De novo assembly and annotation of Popillia japonica's genome with initial clues to its potential as an invasive pest.</title>
        <authorList>
            <person name="Cucini C."/>
            <person name="Boschi S."/>
            <person name="Funari R."/>
            <person name="Cardaioli E."/>
            <person name="Iannotti N."/>
            <person name="Marturano G."/>
            <person name="Paoli F."/>
            <person name="Bruttini M."/>
            <person name="Carapelli A."/>
            <person name="Frati F."/>
            <person name="Nardi F."/>
        </authorList>
    </citation>
    <scope>NUCLEOTIDE SEQUENCE [LARGE SCALE GENOMIC DNA]</scope>
    <source>
        <strain evidence="2">DMR45628</strain>
    </source>
</reference>
<organism evidence="2 3">
    <name type="scientific">Popillia japonica</name>
    <name type="common">Japanese beetle</name>
    <dbReference type="NCBI Taxonomy" id="7064"/>
    <lineage>
        <taxon>Eukaryota</taxon>
        <taxon>Metazoa</taxon>
        <taxon>Ecdysozoa</taxon>
        <taxon>Arthropoda</taxon>
        <taxon>Hexapoda</taxon>
        <taxon>Insecta</taxon>
        <taxon>Pterygota</taxon>
        <taxon>Neoptera</taxon>
        <taxon>Endopterygota</taxon>
        <taxon>Coleoptera</taxon>
        <taxon>Polyphaga</taxon>
        <taxon>Scarabaeiformia</taxon>
        <taxon>Scarabaeidae</taxon>
        <taxon>Rutelinae</taxon>
        <taxon>Popillia</taxon>
    </lineage>
</organism>
<name>A0AAW1JXJ0_POPJA</name>
<gene>
    <name evidence="2" type="ORF">QE152_g26365</name>
</gene>
<evidence type="ECO:0000313" key="3">
    <source>
        <dbReference type="Proteomes" id="UP001458880"/>
    </source>
</evidence>
<protein>
    <submittedName>
        <fullName evidence="2">Uncharacterized protein</fullName>
    </submittedName>
</protein>
<proteinExistence type="predicted"/>
<evidence type="ECO:0000256" key="1">
    <source>
        <dbReference type="SAM" id="MobiDB-lite"/>
    </source>
</evidence>
<dbReference type="EMBL" id="JASPKY010000300">
    <property type="protein sequence ID" value="KAK9709898.1"/>
    <property type="molecule type" value="Genomic_DNA"/>
</dbReference>
<keyword evidence="3" id="KW-1185">Reference proteome</keyword>
<sequence length="70" mass="8613">MLTLAFNEDDDIDRRILEALEKIQKQQAEQKRRLDRRRLEALEKIQKQQAEQKRRLDRRRPRGPSPIYAW</sequence>
<feature type="region of interest" description="Disordered" evidence="1">
    <location>
        <begin position="49"/>
        <end position="70"/>
    </location>
</feature>
<comment type="caution">
    <text evidence="2">The sequence shown here is derived from an EMBL/GenBank/DDBJ whole genome shotgun (WGS) entry which is preliminary data.</text>
</comment>